<dbReference type="PRINTS" id="PR00061">
    <property type="entry name" value="RIBOSOMALL19"/>
</dbReference>
<dbReference type="Proteomes" id="UP000177199">
    <property type="component" value="Unassembled WGS sequence"/>
</dbReference>
<evidence type="ECO:0000256" key="3">
    <source>
        <dbReference type="ARBA" id="ARBA00023274"/>
    </source>
</evidence>
<comment type="similarity">
    <text evidence="1 4">Belongs to the bacterial ribosomal protein bL19 family.</text>
</comment>
<evidence type="ECO:0000256" key="1">
    <source>
        <dbReference type="ARBA" id="ARBA00005781"/>
    </source>
</evidence>
<name>A0A1F7HJ13_9BACT</name>
<protein>
    <recommendedName>
        <fullName evidence="4">50S ribosomal protein L19</fullName>
    </recommendedName>
</protein>
<gene>
    <name evidence="5" type="ORF">A3F29_01755</name>
</gene>
<evidence type="ECO:0000256" key="4">
    <source>
        <dbReference type="RuleBase" id="RU000559"/>
    </source>
</evidence>
<dbReference type="InterPro" id="IPR038657">
    <property type="entry name" value="Ribosomal_bL19_sf"/>
</dbReference>
<keyword evidence="3 4" id="KW-0687">Ribonucleoprotein</keyword>
<dbReference type="GO" id="GO:0003735">
    <property type="term" value="F:structural constituent of ribosome"/>
    <property type="evidence" value="ECO:0007669"/>
    <property type="project" value="InterPro"/>
</dbReference>
<sequence length="110" mass="12556">MARSFKYKEKIFSVGDTINVEYRIKEGGKERKQKFTGILLSIKGESELNRMITVRKISKAGIGVEKIIPLSSPNVLDIKTVKETSSKKSKIYYIRNLSQQAVRAKIYSKK</sequence>
<dbReference type="AlphaFoldDB" id="A0A1F7HJ13"/>
<dbReference type="EMBL" id="MFZV01000017">
    <property type="protein sequence ID" value="OGK31201.1"/>
    <property type="molecule type" value="Genomic_DNA"/>
</dbReference>
<reference evidence="5 6" key="1">
    <citation type="journal article" date="2016" name="Nat. Commun.">
        <title>Thousands of microbial genomes shed light on interconnected biogeochemical processes in an aquifer system.</title>
        <authorList>
            <person name="Anantharaman K."/>
            <person name="Brown C.T."/>
            <person name="Hug L.A."/>
            <person name="Sharon I."/>
            <person name="Castelle C.J."/>
            <person name="Probst A.J."/>
            <person name="Thomas B.C."/>
            <person name="Singh A."/>
            <person name="Wilkins M.J."/>
            <person name="Karaoz U."/>
            <person name="Brodie E.L."/>
            <person name="Williams K.H."/>
            <person name="Hubbard S.S."/>
            <person name="Banfield J.F."/>
        </authorList>
    </citation>
    <scope>NUCLEOTIDE SEQUENCE [LARGE SCALE GENOMIC DNA]</scope>
</reference>
<dbReference type="SUPFAM" id="SSF50104">
    <property type="entry name" value="Translation proteins SH3-like domain"/>
    <property type="match status" value="1"/>
</dbReference>
<comment type="function">
    <text evidence="4">This protein is located at the 30S-50S ribosomal subunit interface and may play a role in the structure and function of the aminoacyl-tRNA binding site.</text>
</comment>
<dbReference type="PANTHER" id="PTHR15680:SF9">
    <property type="entry name" value="LARGE RIBOSOMAL SUBUNIT PROTEIN BL19M"/>
    <property type="match status" value="1"/>
</dbReference>
<evidence type="ECO:0000313" key="5">
    <source>
        <dbReference type="EMBL" id="OGK31201.1"/>
    </source>
</evidence>
<keyword evidence="2" id="KW-0689">Ribosomal protein</keyword>
<evidence type="ECO:0000313" key="6">
    <source>
        <dbReference type="Proteomes" id="UP000177199"/>
    </source>
</evidence>
<proteinExistence type="inferred from homology"/>
<evidence type="ECO:0000256" key="2">
    <source>
        <dbReference type="ARBA" id="ARBA00022980"/>
    </source>
</evidence>
<dbReference type="GO" id="GO:0006412">
    <property type="term" value="P:translation"/>
    <property type="evidence" value="ECO:0007669"/>
    <property type="project" value="InterPro"/>
</dbReference>
<dbReference type="Gene3D" id="2.30.30.790">
    <property type="match status" value="1"/>
</dbReference>
<accession>A0A1F7HJ13</accession>
<dbReference type="PANTHER" id="PTHR15680">
    <property type="entry name" value="RIBOSOMAL PROTEIN L19"/>
    <property type="match status" value="1"/>
</dbReference>
<dbReference type="InterPro" id="IPR008991">
    <property type="entry name" value="Translation_prot_SH3-like_sf"/>
</dbReference>
<dbReference type="Pfam" id="PF01245">
    <property type="entry name" value="Ribosomal_L19"/>
    <property type="match status" value="1"/>
</dbReference>
<dbReference type="InterPro" id="IPR001857">
    <property type="entry name" value="Ribosomal_bL19"/>
</dbReference>
<comment type="caution">
    <text evidence="5">The sequence shown here is derived from an EMBL/GenBank/DDBJ whole genome shotgun (WGS) entry which is preliminary data.</text>
</comment>
<organism evidence="5 6">
    <name type="scientific">Candidatus Roizmanbacteria bacterium RIFCSPHIGHO2_12_FULL_33_9</name>
    <dbReference type="NCBI Taxonomy" id="1802045"/>
    <lineage>
        <taxon>Bacteria</taxon>
        <taxon>Candidatus Roizmaniibacteriota</taxon>
    </lineage>
</organism>
<dbReference type="GO" id="GO:0022625">
    <property type="term" value="C:cytosolic large ribosomal subunit"/>
    <property type="evidence" value="ECO:0007669"/>
    <property type="project" value="TreeGrafter"/>
</dbReference>